<feature type="compositionally biased region" description="Polar residues" evidence="3">
    <location>
        <begin position="714"/>
        <end position="723"/>
    </location>
</feature>
<dbReference type="EMBL" id="GG663365">
    <property type="protein sequence ID" value="EEH09251.1"/>
    <property type="molecule type" value="Genomic_DNA"/>
</dbReference>
<feature type="domain" description="Glycosyltransferase family 28 N-terminal" evidence="4">
    <location>
        <begin position="147"/>
        <end position="205"/>
    </location>
</feature>
<accession>C0NHG6</accession>
<keyword evidence="1" id="KW-0808">Transferase</keyword>
<dbReference type="FunFam" id="3.40.50.2000:FF:000100">
    <property type="entry name" value="Glycosyltransferase family 1 protein"/>
    <property type="match status" value="1"/>
</dbReference>
<feature type="region of interest" description="Disordered" evidence="3">
    <location>
        <begin position="976"/>
        <end position="1127"/>
    </location>
</feature>
<sequence>MVAQPPLEMGQPVPETVVQQSTLQQAQAATAAQTNPTRPTTHNALLHQTDVTDQELAEDDVPLPAYGKIYGEIRDEKNGTGTSACLTDDGRVDIRISHFNRHLSQIFFTPALRQHVQDVQDSHPLSPYIPPSLGGEKGVPPPPPLNIVIQVVGSRGDVQPFVALGKVLKDTYGHRVRLATHPTFKNFVQEHGLEFFSIGGDPTRLMAFMVKNPGLRPGFRSVVSGDVGQRRKDVAEYIQGCWRSCYKVDDGADNGRSEPSGNDTGSKPTAEHFVADCIIANPPSFAHIHCAEKLGIPLHIMFTMPYSPTQAFPHPLVNIQSSNADPQLTNYISYAMVELISWQALGDIINRFRVKCLGLDPLSMIWAPGMLQRLKIPHTYCWSPALIPKPKDWGSHISISGFCFLNLASNYTPAPDLQAFLDDGPPPVYIGFGSIVLDDPNAMTELIFKAVRKTGQRVLLSKGWGGIGADELHIPDGVFMLCNVPHDWLFKHVSCVVHHGGAGTTAAGITAGRPTLVVPFFGDQSFWGAMVARAGAGPDPIPHKQLTADKLADAINFCLKPESLDRAKELASKIAAERGSDMGAQSIHKFLKPDRLRCTLAPSRPAAWRVKRTKVRLSAFAACTLANAKLLDFQDLKLFRPQEHYIDEGPWDPISGGFTAFLGAVSGMMMGLADVPSETWRALQIPAGRSRQQSQASVPTIANKSEASHIGERSSPSISPGQSEMSLIVEDSLAYVRSPPNLSGRSTPTSNVGSSTMPGPLQGQLNPKQDDASRSRFLSQNESGSDKDPDVLRPTGVHMSKGAGRFVKAVVQAPVDLSVNFTRGFHNIPKLWGDDTVRPQERASDLKSGIKAVGREFGFGWYDGVTGLVTQPWKGAQKEGASGFVKGVGRGIGGFIAKPGAAVFGILGHTMQGVSKEVQKLFGSNVQNYIRASRVVQGYEEWLQSSDAEKKDVIVRWKLIQKDLKKMGNSNEMVREAQEAKQKMNLEDRENHQNSRHTVRSARSANSADAQMQDLESTTLAMDGSQSPLRATNTAPGKPLGAAEITSRGDEEEDANVERAIQKDVSKLQHQRQDHQADQANLHQAMSTSEAEAQQHTSDSEWDSDLGLDGEDDEEFEQERKEPEKMLEEAVPVADEIGTTWLTRVFIPMANLRRIGSLGGLVEQRMRLGFNTIKKSCWNSLIEPDRVIQQLDIQFQTPTPPGSQSSNSHNPRQLHKQVNKVKNLMGKGLENTPLDLVEGFDQINKACEYGMVSATIMKKQYQDIFTVNEKERQKRQRSNRPIQREEGLTREEAAELTIPDAEPVEQPVIQPPVPGQIRDCLPPSVACRARAHVMEWSNKR</sequence>
<evidence type="ECO:0000313" key="6">
    <source>
        <dbReference type="EMBL" id="EEH09251.1"/>
    </source>
</evidence>
<feature type="compositionally biased region" description="Basic and acidic residues" evidence="3">
    <location>
        <begin position="976"/>
        <end position="993"/>
    </location>
</feature>
<dbReference type="GO" id="GO:0016906">
    <property type="term" value="F:sterol 3-beta-glucosyltransferase activity"/>
    <property type="evidence" value="ECO:0007669"/>
    <property type="project" value="UniProtKB-ARBA"/>
</dbReference>
<evidence type="ECO:0000313" key="7">
    <source>
        <dbReference type="Proteomes" id="UP000001631"/>
    </source>
</evidence>
<feature type="compositionally biased region" description="Basic and acidic residues" evidence="3">
    <location>
        <begin position="1056"/>
        <end position="1077"/>
    </location>
</feature>
<protein>
    <submittedName>
        <fullName evidence="6">Glycosyltransferase</fullName>
    </submittedName>
</protein>
<dbReference type="AlphaFoldDB" id="C0NHG6"/>
<gene>
    <name evidence="6" type="ORF">HCBG_02788</name>
</gene>
<feature type="domain" description="Erythromycin biosynthesis protein CIII-like C-terminal" evidence="5">
    <location>
        <begin position="472"/>
        <end position="580"/>
    </location>
</feature>
<dbReference type="CDD" id="cd03784">
    <property type="entry name" value="GT1_Gtf-like"/>
    <property type="match status" value="1"/>
</dbReference>
<dbReference type="Proteomes" id="UP000001631">
    <property type="component" value="Unassembled WGS sequence"/>
</dbReference>
<name>C0NHG6_AJECG</name>
<dbReference type="STRING" id="447093.C0NHG6"/>
<feature type="compositionally biased region" description="Basic and acidic residues" evidence="3">
    <location>
        <begin position="1118"/>
        <end position="1127"/>
    </location>
</feature>
<feature type="compositionally biased region" description="Polar residues" evidence="3">
    <location>
        <begin position="1001"/>
        <end position="1035"/>
    </location>
</feature>
<evidence type="ECO:0000256" key="3">
    <source>
        <dbReference type="SAM" id="MobiDB-lite"/>
    </source>
</evidence>
<dbReference type="GO" id="GO:0006629">
    <property type="term" value="P:lipid metabolic process"/>
    <property type="evidence" value="ECO:0007669"/>
    <property type="project" value="UniProtKB-KW"/>
</dbReference>
<dbReference type="GeneID" id="69035804"/>
<feature type="region of interest" description="Disordered" evidence="3">
    <location>
        <begin position="687"/>
        <end position="723"/>
    </location>
</feature>
<dbReference type="InterPro" id="IPR004276">
    <property type="entry name" value="GlycoTrans_28_N"/>
</dbReference>
<feature type="compositionally biased region" description="Acidic residues" evidence="3">
    <location>
        <begin position="1100"/>
        <end position="1117"/>
    </location>
</feature>
<dbReference type="InterPro" id="IPR002213">
    <property type="entry name" value="UDP_glucos_trans"/>
</dbReference>
<keyword evidence="2" id="KW-0443">Lipid metabolism</keyword>
<evidence type="ECO:0000256" key="1">
    <source>
        <dbReference type="ARBA" id="ARBA00022679"/>
    </source>
</evidence>
<dbReference type="Gene3D" id="3.40.50.2000">
    <property type="entry name" value="Glycogen Phosphorylase B"/>
    <property type="match status" value="2"/>
</dbReference>
<dbReference type="InterPro" id="IPR010610">
    <property type="entry name" value="EryCIII-like_C"/>
</dbReference>
<evidence type="ECO:0000259" key="5">
    <source>
        <dbReference type="Pfam" id="PF06722"/>
    </source>
</evidence>
<dbReference type="PANTHER" id="PTHR48050">
    <property type="entry name" value="STEROL 3-BETA-GLUCOSYLTRANSFERASE"/>
    <property type="match status" value="1"/>
</dbReference>
<dbReference type="Pfam" id="PF06722">
    <property type="entry name" value="EryCIII-like_C"/>
    <property type="match status" value="1"/>
</dbReference>
<dbReference type="InParanoid" id="C0NHG6"/>
<dbReference type="RefSeq" id="XP_045289732.1">
    <property type="nucleotide sequence ID" value="XM_045429837.1"/>
</dbReference>
<organism evidence="6 7">
    <name type="scientific">Ajellomyces capsulatus (strain G186AR / H82 / ATCC MYA-2454 / RMSCC 2432)</name>
    <name type="common">Darling's disease fungus</name>
    <name type="synonym">Histoplasma capsulatum</name>
    <dbReference type="NCBI Taxonomy" id="447093"/>
    <lineage>
        <taxon>Eukaryota</taxon>
        <taxon>Fungi</taxon>
        <taxon>Dikarya</taxon>
        <taxon>Ascomycota</taxon>
        <taxon>Pezizomycotina</taxon>
        <taxon>Eurotiomycetes</taxon>
        <taxon>Eurotiomycetidae</taxon>
        <taxon>Onygenales</taxon>
        <taxon>Ajellomycetaceae</taxon>
        <taxon>Histoplasma</taxon>
    </lineage>
</organism>
<dbReference type="FunFam" id="3.40.50.2000:FF:000009">
    <property type="entry name" value="Sterol 3-beta-glucosyltransferase UGT80A2"/>
    <property type="match status" value="1"/>
</dbReference>
<dbReference type="PANTHER" id="PTHR48050:SF13">
    <property type="entry name" value="STEROL 3-BETA-GLUCOSYLTRANSFERASE UGT80A2"/>
    <property type="match status" value="1"/>
</dbReference>
<feature type="compositionally biased region" description="Polar residues" evidence="3">
    <location>
        <begin position="1081"/>
        <end position="1097"/>
    </location>
</feature>
<feature type="compositionally biased region" description="Polar residues" evidence="3">
    <location>
        <begin position="690"/>
        <end position="705"/>
    </location>
</feature>
<feature type="compositionally biased region" description="Basic and acidic residues" evidence="3">
    <location>
        <begin position="1282"/>
        <end position="1291"/>
    </location>
</feature>
<dbReference type="InterPro" id="IPR050426">
    <property type="entry name" value="Glycosyltransferase_28"/>
</dbReference>
<dbReference type="VEuPathDB" id="FungiDB:I7I50_10169"/>
<dbReference type="SUPFAM" id="SSF53756">
    <property type="entry name" value="UDP-Glycosyltransferase/glycogen phosphorylase"/>
    <property type="match status" value="1"/>
</dbReference>
<feature type="region of interest" description="Disordered" evidence="3">
    <location>
        <begin position="738"/>
        <end position="797"/>
    </location>
</feature>
<feature type="compositionally biased region" description="Polar residues" evidence="3">
    <location>
        <begin position="740"/>
        <end position="767"/>
    </location>
</feature>
<dbReference type="HOGENOM" id="CLU_000537_1_0_1"/>
<proteinExistence type="predicted"/>
<dbReference type="Pfam" id="PF03033">
    <property type="entry name" value="Glyco_transf_28"/>
    <property type="match status" value="1"/>
</dbReference>
<evidence type="ECO:0000259" key="4">
    <source>
        <dbReference type="Pfam" id="PF03033"/>
    </source>
</evidence>
<feature type="region of interest" description="Disordered" evidence="3">
    <location>
        <begin position="1270"/>
        <end position="1291"/>
    </location>
</feature>
<reference evidence="6" key="1">
    <citation type="submission" date="2009-02" db="EMBL/GenBank/DDBJ databases">
        <title>The Genome Sequence of Ajellomyces capsulatus strain G186AR.</title>
        <authorList>
            <consortium name="The Broad Institute Genome Sequencing Platform"/>
            <person name="Champion M."/>
            <person name="Cuomo C."/>
            <person name="Ma L.-J."/>
            <person name="Henn M.R."/>
            <person name="Sil A."/>
            <person name="Goldman B."/>
            <person name="Young S.K."/>
            <person name="Kodira C.D."/>
            <person name="Zeng Q."/>
            <person name="Koehrsen M."/>
            <person name="Alvarado L."/>
            <person name="Berlin A."/>
            <person name="Borenstein D."/>
            <person name="Chen Z."/>
            <person name="Engels R."/>
            <person name="Freedman E."/>
            <person name="Gellesch M."/>
            <person name="Goldberg J."/>
            <person name="Griggs A."/>
            <person name="Gujja S."/>
            <person name="Heiman D."/>
            <person name="Hepburn T."/>
            <person name="Howarth C."/>
            <person name="Jen D."/>
            <person name="Larson L."/>
            <person name="Lewis B."/>
            <person name="Mehta T."/>
            <person name="Park D."/>
            <person name="Pearson M."/>
            <person name="Roberts A."/>
            <person name="Saif S."/>
            <person name="Shea T."/>
            <person name="Shenoy N."/>
            <person name="Sisk P."/>
            <person name="Stolte C."/>
            <person name="Sykes S."/>
            <person name="Walk T."/>
            <person name="White J."/>
            <person name="Yandava C."/>
            <person name="Klein B."/>
            <person name="McEwen J.G."/>
            <person name="Puccia R."/>
            <person name="Goldman G.H."/>
            <person name="Felipe M.S."/>
            <person name="Nino-Vega G."/>
            <person name="San-Blas G."/>
            <person name="Taylor J."/>
            <person name="Mendoza L."/>
            <person name="Galagan J."/>
            <person name="Nusbaum C."/>
            <person name="Birren B."/>
        </authorList>
    </citation>
    <scope>NUCLEOTIDE SEQUENCE</scope>
    <source>
        <strain evidence="6">G186AR</strain>
    </source>
</reference>
<evidence type="ECO:0000256" key="2">
    <source>
        <dbReference type="ARBA" id="ARBA00023098"/>
    </source>
</evidence>
<keyword evidence="7" id="KW-1185">Reference proteome</keyword>
<dbReference type="GO" id="GO:0005975">
    <property type="term" value="P:carbohydrate metabolic process"/>
    <property type="evidence" value="ECO:0007669"/>
    <property type="project" value="InterPro"/>
</dbReference>